<dbReference type="AlphaFoldDB" id="A0A438HVL0"/>
<protein>
    <submittedName>
        <fullName evidence="2">Uncharacterized protein</fullName>
    </submittedName>
</protein>
<accession>A0A438HVL0</accession>
<reference evidence="2 3" key="1">
    <citation type="journal article" date="2018" name="PLoS Genet.">
        <title>Population sequencing reveals clonal diversity and ancestral inbreeding in the grapevine cultivar Chardonnay.</title>
        <authorList>
            <person name="Roach M.J."/>
            <person name="Johnson D.L."/>
            <person name="Bohlmann J."/>
            <person name="van Vuuren H.J."/>
            <person name="Jones S.J."/>
            <person name="Pretorius I.S."/>
            <person name="Schmidt S.A."/>
            <person name="Borneman A.R."/>
        </authorList>
    </citation>
    <scope>NUCLEOTIDE SEQUENCE [LARGE SCALE GENOMIC DNA]</scope>
    <source>
        <strain evidence="3">cv. Chardonnay</strain>
        <tissue evidence="2">Leaf</tissue>
    </source>
</reference>
<name>A0A438HVL0_VITVI</name>
<gene>
    <name evidence="2" type="ORF">CK203_043870</name>
</gene>
<evidence type="ECO:0000256" key="1">
    <source>
        <dbReference type="SAM" id="MobiDB-lite"/>
    </source>
</evidence>
<evidence type="ECO:0000313" key="3">
    <source>
        <dbReference type="Proteomes" id="UP000288805"/>
    </source>
</evidence>
<dbReference type="EMBL" id="QGNW01000173">
    <property type="protein sequence ID" value="RVW88486.1"/>
    <property type="molecule type" value="Genomic_DNA"/>
</dbReference>
<comment type="caution">
    <text evidence="2">The sequence shown here is derived from an EMBL/GenBank/DDBJ whole genome shotgun (WGS) entry which is preliminary data.</text>
</comment>
<feature type="compositionally biased region" description="Basic and acidic residues" evidence="1">
    <location>
        <begin position="309"/>
        <end position="327"/>
    </location>
</feature>
<feature type="region of interest" description="Disordered" evidence="1">
    <location>
        <begin position="306"/>
        <end position="340"/>
    </location>
</feature>
<dbReference type="Proteomes" id="UP000288805">
    <property type="component" value="Unassembled WGS sequence"/>
</dbReference>
<sequence length="409" mass="44876">MIHVAARWTHTFNQNRVLVQSSLQKVFGQGIRTHLPMVLSAMVVAGHHHPTGGCQRSWEAPRLSEIVEVTYHHSCPFALQVAERGRGYVGRPDVIWRSSGCDVCECRVPLPEGVRIGECATCSSLGSPDGVALDSEARHVSSRGEGFCCPHAPFVGYRFFFVVKPRVEMGMFRFNPTKKMSTNKDAASSSAAGQSDKDASGEVSHPFNWQFAPNLSLKAPGMNKLFLVLPCCELGYLRLRRTRGAVRPSLRAEPLLGYLSVPIVRAQHTPEAIAQKGGGWEHFILKDLPFYTAMRKADARARKALLNEQEEKRQEGTLRKAPGDKRSAPTPLAGVPARKKKRVPAARRLALLAEEANLVNQPGSPHPDADVVGASCTETLSHMTPLTEQTGVESQGLPPCEHKLLALYR</sequence>
<proteinExistence type="predicted"/>
<organism evidence="2 3">
    <name type="scientific">Vitis vinifera</name>
    <name type="common">Grape</name>
    <dbReference type="NCBI Taxonomy" id="29760"/>
    <lineage>
        <taxon>Eukaryota</taxon>
        <taxon>Viridiplantae</taxon>
        <taxon>Streptophyta</taxon>
        <taxon>Embryophyta</taxon>
        <taxon>Tracheophyta</taxon>
        <taxon>Spermatophyta</taxon>
        <taxon>Magnoliopsida</taxon>
        <taxon>eudicotyledons</taxon>
        <taxon>Gunneridae</taxon>
        <taxon>Pentapetalae</taxon>
        <taxon>rosids</taxon>
        <taxon>Vitales</taxon>
        <taxon>Vitaceae</taxon>
        <taxon>Viteae</taxon>
        <taxon>Vitis</taxon>
    </lineage>
</organism>
<feature type="compositionally biased region" description="Low complexity" evidence="1">
    <location>
        <begin position="184"/>
        <end position="194"/>
    </location>
</feature>
<evidence type="ECO:0000313" key="2">
    <source>
        <dbReference type="EMBL" id="RVW88486.1"/>
    </source>
</evidence>
<feature type="region of interest" description="Disordered" evidence="1">
    <location>
        <begin position="180"/>
        <end position="201"/>
    </location>
</feature>